<dbReference type="EMBL" id="JBHUMY010000006">
    <property type="protein sequence ID" value="MFD2659655.1"/>
    <property type="molecule type" value="Genomic_DNA"/>
</dbReference>
<dbReference type="InterPro" id="IPR023203">
    <property type="entry name" value="TTHA0068_sf"/>
</dbReference>
<comment type="caution">
    <text evidence="1">The sequence shown here is derived from an EMBL/GenBank/DDBJ whole genome shotgun (WGS) entry which is preliminary data.</text>
</comment>
<sequence>MTPEYPASYIAYLVEFHATRDYFECHELLEEYWKEHPHDGLGALWVGLIQVAVGSYHERRGNRRGALMMYKQALSRLTHALLEKAGLQGETITAELAARADRLSAGESGTFADMNLAIADERLLRLCLKLCEERGVVWGQPSDMGDEQLVHRHTLRDRSGVIAARAQAAAQRKRPE</sequence>
<evidence type="ECO:0000313" key="2">
    <source>
        <dbReference type="Proteomes" id="UP001597493"/>
    </source>
</evidence>
<dbReference type="RefSeq" id="WP_379270345.1">
    <property type="nucleotide sequence ID" value="NZ_JBHUGT010000023.1"/>
</dbReference>
<proteinExistence type="predicted"/>
<reference evidence="2" key="1">
    <citation type="journal article" date="2019" name="Int. J. Syst. Evol. Microbiol.">
        <title>The Global Catalogue of Microorganisms (GCM) 10K type strain sequencing project: providing services to taxonomists for standard genome sequencing and annotation.</title>
        <authorList>
            <consortium name="The Broad Institute Genomics Platform"/>
            <consortium name="The Broad Institute Genome Sequencing Center for Infectious Disease"/>
            <person name="Wu L."/>
            <person name="Ma J."/>
        </authorList>
    </citation>
    <scope>NUCLEOTIDE SEQUENCE [LARGE SCALE GENOMIC DNA]</scope>
    <source>
        <strain evidence="2">TISTR 1827</strain>
    </source>
</reference>
<dbReference type="PANTHER" id="PTHR34796:SF1">
    <property type="entry name" value="EXPRESSED PROTEIN"/>
    <property type="match status" value="1"/>
</dbReference>
<name>A0ABW5QU07_9BACL</name>
<organism evidence="1 2">
    <name type="scientific">Paenibacillus thailandensis</name>
    <dbReference type="NCBI Taxonomy" id="393250"/>
    <lineage>
        <taxon>Bacteria</taxon>
        <taxon>Bacillati</taxon>
        <taxon>Bacillota</taxon>
        <taxon>Bacilli</taxon>
        <taxon>Bacillales</taxon>
        <taxon>Paenibacillaceae</taxon>
        <taxon>Paenibacillus</taxon>
    </lineage>
</organism>
<keyword evidence="2" id="KW-1185">Reference proteome</keyword>
<gene>
    <name evidence="1" type="ORF">ACFSW5_05170</name>
</gene>
<dbReference type="Gene3D" id="1.10.3450.10">
    <property type="entry name" value="TTHA0068-like"/>
    <property type="match status" value="1"/>
</dbReference>
<dbReference type="InterPro" id="IPR005500">
    <property type="entry name" value="DUF309"/>
</dbReference>
<dbReference type="SUPFAM" id="SSF140663">
    <property type="entry name" value="TTHA0068-like"/>
    <property type="match status" value="1"/>
</dbReference>
<evidence type="ECO:0000313" key="1">
    <source>
        <dbReference type="EMBL" id="MFD2659655.1"/>
    </source>
</evidence>
<dbReference type="PANTHER" id="PTHR34796">
    <property type="entry name" value="EXPRESSED PROTEIN"/>
    <property type="match status" value="1"/>
</dbReference>
<dbReference type="Pfam" id="PF03745">
    <property type="entry name" value="DUF309"/>
    <property type="match status" value="1"/>
</dbReference>
<dbReference type="Proteomes" id="UP001597493">
    <property type="component" value="Unassembled WGS sequence"/>
</dbReference>
<accession>A0ABW5QU07</accession>
<protein>
    <submittedName>
        <fullName evidence="1">DUF309 domain-containing protein</fullName>
    </submittedName>
</protein>